<accession>A0A4Z2GSA1</accession>
<evidence type="ECO:0000313" key="3">
    <source>
        <dbReference type="Proteomes" id="UP000314294"/>
    </source>
</evidence>
<protein>
    <submittedName>
        <fullName evidence="2">Uncharacterized protein</fullName>
    </submittedName>
</protein>
<sequence>MEEEVEHEGCMNQERLGDSLFKASKSGLSGRPRGHMPLEGHSTHRNTSRLLNNNLVAAGSNFSAFKQVYLNISSLR</sequence>
<evidence type="ECO:0000256" key="1">
    <source>
        <dbReference type="SAM" id="MobiDB-lite"/>
    </source>
</evidence>
<name>A0A4Z2GSA1_9TELE</name>
<comment type="caution">
    <text evidence="2">The sequence shown here is derived from an EMBL/GenBank/DDBJ whole genome shotgun (WGS) entry which is preliminary data.</text>
</comment>
<keyword evidence="3" id="KW-1185">Reference proteome</keyword>
<gene>
    <name evidence="2" type="ORF">EYF80_034169</name>
</gene>
<proteinExistence type="predicted"/>
<dbReference type="Proteomes" id="UP000314294">
    <property type="component" value="Unassembled WGS sequence"/>
</dbReference>
<organism evidence="2 3">
    <name type="scientific">Liparis tanakae</name>
    <name type="common">Tanaka's snailfish</name>
    <dbReference type="NCBI Taxonomy" id="230148"/>
    <lineage>
        <taxon>Eukaryota</taxon>
        <taxon>Metazoa</taxon>
        <taxon>Chordata</taxon>
        <taxon>Craniata</taxon>
        <taxon>Vertebrata</taxon>
        <taxon>Euteleostomi</taxon>
        <taxon>Actinopterygii</taxon>
        <taxon>Neopterygii</taxon>
        <taxon>Teleostei</taxon>
        <taxon>Neoteleostei</taxon>
        <taxon>Acanthomorphata</taxon>
        <taxon>Eupercaria</taxon>
        <taxon>Perciformes</taxon>
        <taxon>Cottioidei</taxon>
        <taxon>Cottales</taxon>
        <taxon>Liparidae</taxon>
        <taxon>Liparis</taxon>
    </lineage>
</organism>
<feature type="region of interest" description="Disordered" evidence="1">
    <location>
        <begin position="23"/>
        <end position="45"/>
    </location>
</feature>
<evidence type="ECO:0000313" key="2">
    <source>
        <dbReference type="EMBL" id="TNN55653.1"/>
    </source>
</evidence>
<dbReference type="AlphaFoldDB" id="A0A4Z2GSA1"/>
<dbReference type="EMBL" id="SRLO01000450">
    <property type="protein sequence ID" value="TNN55653.1"/>
    <property type="molecule type" value="Genomic_DNA"/>
</dbReference>
<reference evidence="2 3" key="1">
    <citation type="submission" date="2019-03" db="EMBL/GenBank/DDBJ databases">
        <title>First draft genome of Liparis tanakae, snailfish: a comprehensive survey of snailfish specific genes.</title>
        <authorList>
            <person name="Kim W."/>
            <person name="Song I."/>
            <person name="Jeong J.-H."/>
            <person name="Kim D."/>
            <person name="Kim S."/>
            <person name="Ryu S."/>
            <person name="Song J.Y."/>
            <person name="Lee S.K."/>
        </authorList>
    </citation>
    <scope>NUCLEOTIDE SEQUENCE [LARGE SCALE GENOMIC DNA]</scope>
    <source>
        <tissue evidence="2">Muscle</tissue>
    </source>
</reference>